<keyword evidence="3 4" id="KW-0574">Periplasm</keyword>
<dbReference type="Proteomes" id="UP000022447">
    <property type="component" value="Unassembled WGS sequence"/>
</dbReference>
<name>X7EJN8_9RHOB</name>
<evidence type="ECO:0000256" key="2">
    <source>
        <dbReference type="ARBA" id="ARBA00022729"/>
    </source>
</evidence>
<keyword evidence="6" id="KW-0282">Flagellum</keyword>
<dbReference type="GO" id="GO:0044780">
    <property type="term" value="P:bacterial-type flagellum assembly"/>
    <property type="evidence" value="ECO:0007669"/>
    <property type="project" value="InterPro"/>
</dbReference>
<dbReference type="InterPro" id="IPR039246">
    <property type="entry name" value="Flagellar_FlgA"/>
</dbReference>
<keyword evidence="6" id="KW-0966">Cell projection</keyword>
<dbReference type="eggNOG" id="COG1261">
    <property type="taxonomic scope" value="Bacteria"/>
</dbReference>
<comment type="caution">
    <text evidence="6">The sequence shown here is derived from an EMBL/GenBank/DDBJ whole genome shotgun (WGS) entry which is preliminary data.</text>
</comment>
<dbReference type="CDD" id="cd11614">
    <property type="entry name" value="SAF_CpaB_FlgA_like"/>
    <property type="match status" value="1"/>
</dbReference>
<keyword evidence="6" id="KW-0969">Cilium</keyword>
<dbReference type="Gene3D" id="3.90.1210.10">
    <property type="entry name" value="Antifreeze-like/N-acetylneuraminic acid synthase C-terminal domain"/>
    <property type="match status" value="1"/>
</dbReference>
<evidence type="ECO:0000259" key="5">
    <source>
        <dbReference type="SMART" id="SM00858"/>
    </source>
</evidence>
<accession>X7EJN8</accession>
<keyword evidence="7" id="KW-1185">Reference proteome</keyword>
<dbReference type="NCBIfam" id="TIGR03170">
    <property type="entry name" value="flgA_cterm"/>
    <property type="match status" value="1"/>
</dbReference>
<evidence type="ECO:0000313" key="7">
    <source>
        <dbReference type="Proteomes" id="UP000022447"/>
    </source>
</evidence>
<feature type="chain" id="PRO_5005152586" description="Flagella basal body P-ring formation protein FlgA" evidence="4">
    <location>
        <begin position="19"/>
        <end position="217"/>
    </location>
</feature>
<dbReference type="SMART" id="SM00858">
    <property type="entry name" value="SAF"/>
    <property type="match status" value="1"/>
</dbReference>
<reference evidence="6 7" key="1">
    <citation type="submission" date="2014-01" db="EMBL/GenBank/DDBJ databases">
        <title>Roseivivax halodurans JCM 10272 Genome Sequencing.</title>
        <authorList>
            <person name="Lai Q."/>
            <person name="Li G."/>
            <person name="Shao Z."/>
        </authorList>
    </citation>
    <scope>NUCLEOTIDE SEQUENCE [LARGE SCALE GENOMIC DNA]</scope>
    <source>
        <strain evidence="6 7">JCM 10272</strain>
    </source>
</reference>
<organism evidence="6 7">
    <name type="scientific">Roseivivax halodurans JCM 10272</name>
    <dbReference type="NCBI Taxonomy" id="1449350"/>
    <lineage>
        <taxon>Bacteria</taxon>
        <taxon>Pseudomonadati</taxon>
        <taxon>Pseudomonadota</taxon>
        <taxon>Alphaproteobacteria</taxon>
        <taxon>Rhodobacterales</taxon>
        <taxon>Roseobacteraceae</taxon>
        <taxon>Roseivivax</taxon>
    </lineage>
</organism>
<proteinExistence type="inferred from homology"/>
<feature type="domain" description="SAF" evidence="5">
    <location>
        <begin position="92"/>
        <end position="154"/>
    </location>
</feature>
<dbReference type="GO" id="GO:0042597">
    <property type="term" value="C:periplasmic space"/>
    <property type="evidence" value="ECO:0007669"/>
    <property type="project" value="UniProtKB-SubCell"/>
</dbReference>
<dbReference type="InterPro" id="IPR017585">
    <property type="entry name" value="SAF_FlgA"/>
</dbReference>
<evidence type="ECO:0000256" key="3">
    <source>
        <dbReference type="ARBA" id="ARBA00022764"/>
    </source>
</evidence>
<dbReference type="InterPro" id="IPR013974">
    <property type="entry name" value="SAF"/>
</dbReference>
<evidence type="ECO:0000313" key="6">
    <source>
        <dbReference type="EMBL" id="ETX16319.1"/>
    </source>
</evidence>
<dbReference type="AlphaFoldDB" id="X7EJN8"/>
<comment type="subcellular location">
    <subcellularLocation>
        <location evidence="1 4">Periplasm</location>
    </subcellularLocation>
</comment>
<feature type="signal peptide" evidence="4">
    <location>
        <begin position="1"/>
        <end position="18"/>
    </location>
</feature>
<dbReference type="Pfam" id="PF13144">
    <property type="entry name" value="ChapFlgA"/>
    <property type="match status" value="1"/>
</dbReference>
<evidence type="ECO:0000256" key="4">
    <source>
        <dbReference type="RuleBase" id="RU362063"/>
    </source>
</evidence>
<dbReference type="EMBL" id="JALZ01000001">
    <property type="protein sequence ID" value="ETX16319.1"/>
    <property type="molecule type" value="Genomic_DNA"/>
</dbReference>
<comment type="function">
    <text evidence="4">Involved in the assembly process of the P-ring formation. It may associate with FlgF on the rod constituting a structure essential for the P-ring assembly or may act as a modulator protein for the P-ring assembly.</text>
</comment>
<keyword evidence="4" id="KW-1005">Bacterial flagellum biogenesis</keyword>
<dbReference type="STRING" id="1449350.OCH239_00300"/>
<gene>
    <name evidence="6" type="ORF">OCH239_00300</name>
</gene>
<comment type="similarity">
    <text evidence="4">Belongs to the FlgA family.</text>
</comment>
<protein>
    <recommendedName>
        <fullName evidence="4">Flagella basal body P-ring formation protein FlgA</fullName>
    </recommendedName>
</protein>
<sequence length="217" mass="22864">MIRRLALVLILAAGSATAAPLDILVEEQAREEFGATLPEQGTFNVTLSTAPVEEAMVVSAYWMDPATGQFVANVLTEAGVQHRIAGFAIYTVPVPVPARRLMSGEVISESDLGSIDMPLSRIGSFAIADAAGLIGMEVKSLLAQGRPIMAQSVQQPLVIARGQEVSIRYDDGRLALTAPGRALRDAHKGQEIKVVNLSSNATVTGTASGDGTVEVRR</sequence>
<dbReference type="Gene3D" id="2.30.30.760">
    <property type="match status" value="1"/>
</dbReference>
<dbReference type="PANTHER" id="PTHR36307:SF1">
    <property type="entry name" value="FLAGELLA BASAL BODY P-RING FORMATION PROTEIN FLGA"/>
    <property type="match status" value="1"/>
</dbReference>
<dbReference type="OrthoDB" id="7727421at2"/>
<dbReference type="RefSeq" id="WP_051489082.1">
    <property type="nucleotide sequence ID" value="NZ_JALZ01000001.1"/>
</dbReference>
<evidence type="ECO:0000256" key="1">
    <source>
        <dbReference type="ARBA" id="ARBA00004418"/>
    </source>
</evidence>
<keyword evidence="2 4" id="KW-0732">Signal</keyword>
<dbReference type="PANTHER" id="PTHR36307">
    <property type="entry name" value="FLAGELLA BASAL BODY P-RING FORMATION PROTEIN FLGA"/>
    <property type="match status" value="1"/>
</dbReference>